<keyword evidence="1" id="KW-0175">Coiled coil</keyword>
<dbReference type="RefSeq" id="WP_164647803.1">
    <property type="nucleotide sequence ID" value="NZ_CP047475.1"/>
</dbReference>
<evidence type="ECO:0000256" key="1">
    <source>
        <dbReference type="SAM" id="Coils"/>
    </source>
</evidence>
<organism evidence="2 3">
    <name type="scientific">Vibrio astriarenae</name>
    <dbReference type="NCBI Taxonomy" id="1481923"/>
    <lineage>
        <taxon>Bacteria</taxon>
        <taxon>Pseudomonadati</taxon>
        <taxon>Pseudomonadota</taxon>
        <taxon>Gammaproteobacteria</taxon>
        <taxon>Vibrionales</taxon>
        <taxon>Vibrionaceae</taxon>
        <taxon>Vibrio</taxon>
    </lineage>
</organism>
<proteinExistence type="predicted"/>
<dbReference type="Proteomes" id="UP000464262">
    <property type="component" value="Chromosome 1"/>
</dbReference>
<accession>A0A7Z2T220</accession>
<dbReference type="AlphaFoldDB" id="A0A7Z2T220"/>
<dbReference type="InterPro" id="IPR010890">
    <property type="entry name" value="PriC"/>
</dbReference>
<name>A0A7Z2T220_9VIBR</name>
<reference evidence="2 3" key="1">
    <citation type="submission" date="2020-01" db="EMBL/GenBank/DDBJ databases">
        <title>Whole genome and functional gene identification of agarase of Vibrio HN897.</title>
        <authorList>
            <person name="Liu Y."/>
            <person name="Zhao Z."/>
        </authorList>
    </citation>
    <scope>NUCLEOTIDE SEQUENCE [LARGE SCALE GENOMIC DNA]</scope>
    <source>
        <strain evidence="2 3">HN897</strain>
    </source>
</reference>
<dbReference type="Gene3D" id="1.20.1270.340">
    <property type="match status" value="1"/>
</dbReference>
<dbReference type="Pfam" id="PF07445">
    <property type="entry name" value="PriC"/>
    <property type="match status" value="1"/>
</dbReference>
<dbReference type="InterPro" id="IPR038338">
    <property type="entry name" value="PriC_sf"/>
</dbReference>
<dbReference type="EMBL" id="CP047475">
    <property type="protein sequence ID" value="QIA62909.1"/>
    <property type="molecule type" value="Genomic_DNA"/>
</dbReference>
<feature type="coiled-coil region" evidence="1">
    <location>
        <begin position="147"/>
        <end position="174"/>
    </location>
</feature>
<sequence>MVELSKISRLLEDLSSQAATVDRQRGEHHLPLFDEQLFQSRSRLLVPCIQEAQSVADSIAREQESGRLTQARAEYLTDRLISQIAAIQRELSTVKIRSKEPKHSSYFRKPINVLYQELAQHQDWERRLHEMVLDKQRALTSAPAFYQQQAQQALLTAEQRLERCRAAKLKIENQITYREKHQ</sequence>
<dbReference type="KEGG" id="vas:GT360_04975"/>
<protein>
    <submittedName>
        <fullName evidence="2">Prepilin peptidase</fullName>
    </submittedName>
</protein>
<keyword evidence="3" id="KW-1185">Reference proteome</keyword>
<gene>
    <name evidence="2" type="ORF">GT360_04975</name>
</gene>
<evidence type="ECO:0000313" key="3">
    <source>
        <dbReference type="Proteomes" id="UP000464262"/>
    </source>
</evidence>
<evidence type="ECO:0000313" key="2">
    <source>
        <dbReference type="EMBL" id="QIA62909.1"/>
    </source>
</evidence>